<evidence type="ECO:0000313" key="2">
    <source>
        <dbReference type="Proteomes" id="UP000545761"/>
    </source>
</evidence>
<protein>
    <submittedName>
        <fullName evidence="1">Uncharacterized protein</fullName>
    </submittedName>
</protein>
<name>A0A7W0DT85_9ACTN</name>
<reference evidence="1 2" key="1">
    <citation type="submission" date="2020-07" db="EMBL/GenBank/DDBJ databases">
        <title>Streptomyces isolated from Indian soil.</title>
        <authorList>
            <person name="Mandal S."/>
            <person name="Maiti P.K."/>
        </authorList>
    </citation>
    <scope>NUCLEOTIDE SEQUENCE [LARGE SCALE GENOMIC DNA]</scope>
    <source>
        <strain evidence="1 2">PSKA28</strain>
    </source>
</reference>
<dbReference type="EMBL" id="JACEHE010000027">
    <property type="protein sequence ID" value="MBA2950338.1"/>
    <property type="molecule type" value="Genomic_DNA"/>
</dbReference>
<evidence type="ECO:0000313" key="1">
    <source>
        <dbReference type="EMBL" id="MBA2950338.1"/>
    </source>
</evidence>
<organism evidence="1 2">
    <name type="scientific">Streptomyces himalayensis subsp. himalayensis</name>
    <dbReference type="NCBI Taxonomy" id="2756131"/>
    <lineage>
        <taxon>Bacteria</taxon>
        <taxon>Bacillati</taxon>
        <taxon>Actinomycetota</taxon>
        <taxon>Actinomycetes</taxon>
        <taxon>Kitasatosporales</taxon>
        <taxon>Streptomycetaceae</taxon>
        <taxon>Streptomyces</taxon>
        <taxon>Streptomyces himalayensis</taxon>
    </lineage>
</organism>
<comment type="caution">
    <text evidence="1">The sequence shown here is derived from an EMBL/GenBank/DDBJ whole genome shotgun (WGS) entry which is preliminary data.</text>
</comment>
<dbReference type="Proteomes" id="UP000545761">
    <property type="component" value="Unassembled WGS sequence"/>
</dbReference>
<dbReference type="AlphaFoldDB" id="A0A7W0DT85"/>
<gene>
    <name evidence="1" type="ORF">H1D24_32265</name>
</gene>
<proteinExistence type="predicted"/>
<sequence length="85" mass="9312">MTRMPKHVLKLLSMVAAYDRGDGVTFRAIPRGRWRLAEHPRGYAVKARTFYPLTARGLVEVSGDDPLAVPVTITDAGRAYLGDAA</sequence>
<dbReference type="RefSeq" id="WP_181661271.1">
    <property type="nucleotide sequence ID" value="NZ_JACEHE010000027.1"/>
</dbReference>
<accession>A0A7W0DT85</accession>